<accession>A0A9D9EG30</accession>
<comment type="caution">
    <text evidence="15">The sequence shown here is derived from an EMBL/GenBank/DDBJ whole genome shotgun (WGS) entry which is preliminary data.</text>
</comment>
<dbReference type="GO" id="GO:0005737">
    <property type="term" value="C:cytoplasm"/>
    <property type="evidence" value="ECO:0007669"/>
    <property type="project" value="UniProtKB-SubCell"/>
</dbReference>
<evidence type="ECO:0000256" key="2">
    <source>
        <dbReference type="ARBA" id="ARBA00022598"/>
    </source>
</evidence>
<feature type="binding site" evidence="10">
    <location>
        <begin position="97"/>
        <end position="103"/>
    </location>
    <ligand>
        <name>ATP</name>
        <dbReference type="ChEBI" id="CHEBI:30616"/>
    </ligand>
</feature>
<keyword evidence="3 10" id="KW-0132">Cell division</keyword>
<evidence type="ECO:0000259" key="13">
    <source>
        <dbReference type="Pfam" id="PF02875"/>
    </source>
</evidence>
<dbReference type="Pfam" id="PF08245">
    <property type="entry name" value="Mur_ligase_M"/>
    <property type="match status" value="1"/>
</dbReference>
<protein>
    <recommendedName>
        <fullName evidence="10 11">UDP-N-acetylmuramoyl-tripeptide--D-alanyl-D-alanine ligase</fullName>
        <ecNumber evidence="10 11">6.3.2.10</ecNumber>
    </recommendedName>
    <alternativeName>
        <fullName evidence="10">D-alanyl-D-alanine-adding enzyme</fullName>
    </alternativeName>
</protein>
<dbReference type="InterPro" id="IPR013221">
    <property type="entry name" value="Mur_ligase_cen"/>
</dbReference>
<dbReference type="InterPro" id="IPR000713">
    <property type="entry name" value="Mur_ligase_N"/>
</dbReference>
<dbReference type="Gene3D" id="3.40.1390.10">
    <property type="entry name" value="MurE/MurF, N-terminal domain"/>
    <property type="match status" value="1"/>
</dbReference>
<dbReference type="HAMAP" id="MF_02019">
    <property type="entry name" value="MurF"/>
    <property type="match status" value="1"/>
</dbReference>
<evidence type="ECO:0000313" key="16">
    <source>
        <dbReference type="Proteomes" id="UP000823637"/>
    </source>
</evidence>
<dbReference type="GO" id="GO:0009252">
    <property type="term" value="P:peptidoglycan biosynthetic process"/>
    <property type="evidence" value="ECO:0007669"/>
    <property type="project" value="UniProtKB-UniRule"/>
</dbReference>
<dbReference type="Gene3D" id="3.90.190.20">
    <property type="entry name" value="Mur ligase, C-terminal domain"/>
    <property type="match status" value="1"/>
</dbReference>
<evidence type="ECO:0000256" key="1">
    <source>
        <dbReference type="ARBA" id="ARBA00022490"/>
    </source>
</evidence>
<gene>
    <name evidence="10" type="primary">murF</name>
    <name evidence="15" type="ORF">IAC32_02745</name>
</gene>
<evidence type="ECO:0000256" key="8">
    <source>
        <dbReference type="ARBA" id="ARBA00023306"/>
    </source>
</evidence>
<keyword evidence="5 10" id="KW-0067">ATP-binding</keyword>
<keyword evidence="8 10" id="KW-0131">Cell cycle</keyword>
<evidence type="ECO:0000256" key="10">
    <source>
        <dbReference type="HAMAP-Rule" id="MF_02019"/>
    </source>
</evidence>
<comment type="function">
    <text evidence="10 11">Involved in cell wall formation. Catalyzes the final step in the synthesis of UDP-N-acetylmuramoyl-pentapeptide, the precursor of murein.</text>
</comment>
<evidence type="ECO:0000256" key="11">
    <source>
        <dbReference type="RuleBase" id="RU004136"/>
    </source>
</evidence>
<proteinExistence type="inferred from homology"/>
<organism evidence="15 16">
    <name type="scientific">Candidatus Enterocola intestinipullorum</name>
    <dbReference type="NCBI Taxonomy" id="2840783"/>
    <lineage>
        <taxon>Bacteria</taxon>
        <taxon>Pseudomonadati</taxon>
        <taxon>Bacteroidota</taxon>
        <taxon>Bacteroidia</taxon>
        <taxon>Bacteroidales</taxon>
        <taxon>Candidatus Enterocola</taxon>
    </lineage>
</organism>
<sequence>MDINELYSLFLKQGSVSTDSRKCTPGAVFFALKGGNFDGNKYAAAALENGCAYAVVDDPQYAADGRYVLVDDALQTLRDLAKIHRKTLKAIIIGITGTNGKTTTKELVSAVLSKKYKTRHTIGNLNNHIGVPLTLLSFSADDEIGVVEMGANHPGEIKSSVDIVCPDYGLITNVGIAHIEGFGSFEGVKKTKGELYDYLRNNSRPAFVYADSADLMRMSDGMQRILYGSTEDCRVKGQTVSASPFLKAGCVLPDGRELDINTKLIGDYNISNVLSAVCVGDCFGVPAEDIKAALEEYEPSNKRSQLVTVGDTRFILDAYNANPTSMAAAIENFARMEENAKCVILGDMGELGKDSEAEHQKVADLLKNRGFEDVYLVGGHFMHTYDNYVHFESSAQMTDYLSSGTRARERFAGKTILVKGSNSMRMDNVAQTIMQKL</sequence>
<dbReference type="Pfam" id="PF01225">
    <property type="entry name" value="Mur_ligase"/>
    <property type="match status" value="1"/>
</dbReference>
<name>A0A9D9EG30_9BACT</name>
<dbReference type="GO" id="GO:0005524">
    <property type="term" value="F:ATP binding"/>
    <property type="evidence" value="ECO:0007669"/>
    <property type="project" value="UniProtKB-UniRule"/>
</dbReference>
<feature type="domain" description="Mur ligase C-terminal" evidence="13">
    <location>
        <begin position="303"/>
        <end position="400"/>
    </location>
</feature>
<dbReference type="InterPro" id="IPR051046">
    <property type="entry name" value="MurCDEF_CellWall_CoF430Synth"/>
</dbReference>
<dbReference type="Proteomes" id="UP000823637">
    <property type="component" value="Unassembled WGS sequence"/>
</dbReference>
<dbReference type="PANTHER" id="PTHR43024">
    <property type="entry name" value="UDP-N-ACETYLMURAMOYL-TRIPEPTIDE--D-ALANYL-D-ALANINE LIGASE"/>
    <property type="match status" value="1"/>
</dbReference>
<evidence type="ECO:0000256" key="9">
    <source>
        <dbReference type="ARBA" id="ARBA00023316"/>
    </source>
</evidence>
<dbReference type="Gene3D" id="3.40.1190.10">
    <property type="entry name" value="Mur-like, catalytic domain"/>
    <property type="match status" value="1"/>
</dbReference>
<evidence type="ECO:0000256" key="7">
    <source>
        <dbReference type="ARBA" id="ARBA00022984"/>
    </source>
</evidence>
<reference evidence="15" key="1">
    <citation type="submission" date="2020-10" db="EMBL/GenBank/DDBJ databases">
        <authorList>
            <person name="Gilroy R."/>
        </authorList>
    </citation>
    <scope>NUCLEOTIDE SEQUENCE</scope>
    <source>
        <strain evidence="15">D3-1215</strain>
    </source>
</reference>
<evidence type="ECO:0000313" key="15">
    <source>
        <dbReference type="EMBL" id="MBO8446647.1"/>
    </source>
</evidence>
<keyword evidence="4 10" id="KW-0547">Nucleotide-binding</keyword>
<dbReference type="SUPFAM" id="SSF63418">
    <property type="entry name" value="MurE/MurF N-terminal domain"/>
    <property type="match status" value="1"/>
</dbReference>
<dbReference type="NCBIfam" id="TIGR01143">
    <property type="entry name" value="murF"/>
    <property type="match status" value="1"/>
</dbReference>
<comment type="subcellular location">
    <subcellularLocation>
        <location evidence="10 11">Cytoplasm</location>
    </subcellularLocation>
</comment>
<dbReference type="EC" id="6.3.2.10" evidence="10 11"/>
<dbReference type="AlphaFoldDB" id="A0A9D9EG30"/>
<dbReference type="SUPFAM" id="SSF53623">
    <property type="entry name" value="MurD-like peptide ligases, catalytic domain"/>
    <property type="match status" value="1"/>
</dbReference>
<dbReference type="InterPro" id="IPR035911">
    <property type="entry name" value="MurE/MurF_N"/>
</dbReference>
<keyword evidence="1 10" id="KW-0963">Cytoplasm</keyword>
<dbReference type="GO" id="GO:0051301">
    <property type="term" value="P:cell division"/>
    <property type="evidence" value="ECO:0007669"/>
    <property type="project" value="UniProtKB-KW"/>
</dbReference>
<comment type="similarity">
    <text evidence="10">Belongs to the MurCDEF family. MurF subfamily.</text>
</comment>
<dbReference type="Pfam" id="PF02875">
    <property type="entry name" value="Mur_ligase_C"/>
    <property type="match status" value="1"/>
</dbReference>
<dbReference type="InterPro" id="IPR036565">
    <property type="entry name" value="Mur-like_cat_sf"/>
</dbReference>
<evidence type="ECO:0000259" key="12">
    <source>
        <dbReference type="Pfam" id="PF01225"/>
    </source>
</evidence>
<dbReference type="InterPro" id="IPR004101">
    <property type="entry name" value="Mur_ligase_C"/>
</dbReference>
<dbReference type="InterPro" id="IPR005863">
    <property type="entry name" value="UDP-N-AcMur_synth"/>
</dbReference>
<dbReference type="GO" id="GO:0047480">
    <property type="term" value="F:UDP-N-acetylmuramoyl-tripeptide-D-alanyl-D-alanine ligase activity"/>
    <property type="evidence" value="ECO:0007669"/>
    <property type="project" value="UniProtKB-UniRule"/>
</dbReference>
<dbReference type="GO" id="GO:0071555">
    <property type="term" value="P:cell wall organization"/>
    <property type="evidence" value="ECO:0007669"/>
    <property type="project" value="UniProtKB-KW"/>
</dbReference>
<evidence type="ECO:0000256" key="3">
    <source>
        <dbReference type="ARBA" id="ARBA00022618"/>
    </source>
</evidence>
<evidence type="ECO:0000256" key="6">
    <source>
        <dbReference type="ARBA" id="ARBA00022960"/>
    </source>
</evidence>
<evidence type="ECO:0000256" key="4">
    <source>
        <dbReference type="ARBA" id="ARBA00022741"/>
    </source>
</evidence>
<reference evidence="15" key="2">
    <citation type="journal article" date="2021" name="PeerJ">
        <title>Extensive microbial diversity within the chicken gut microbiome revealed by metagenomics and culture.</title>
        <authorList>
            <person name="Gilroy R."/>
            <person name="Ravi A."/>
            <person name="Getino M."/>
            <person name="Pursley I."/>
            <person name="Horton D.L."/>
            <person name="Alikhan N.F."/>
            <person name="Baker D."/>
            <person name="Gharbi K."/>
            <person name="Hall N."/>
            <person name="Watson M."/>
            <person name="Adriaenssens E.M."/>
            <person name="Foster-Nyarko E."/>
            <person name="Jarju S."/>
            <person name="Secka A."/>
            <person name="Antonio M."/>
            <person name="Oren A."/>
            <person name="Chaudhuri R.R."/>
            <person name="La Ragione R."/>
            <person name="Hildebrand F."/>
            <person name="Pallen M.J."/>
        </authorList>
    </citation>
    <scope>NUCLEOTIDE SEQUENCE</scope>
    <source>
        <strain evidence="15">D3-1215</strain>
    </source>
</reference>
<dbReference type="InterPro" id="IPR036615">
    <property type="entry name" value="Mur_ligase_C_dom_sf"/>
</dbReference>
<keyword evidence="2 10" id="KW-0436">Ligase</keyword>
<feature type="domain" description="Mur ligase N-terminal catalytic" evidence="12">
    <location>
        <begin position="16"/>
        <end position="82"/>
    </location>
</feature>
<feature type="domain" description="Mur ligase central" evidence="14">
    <location>
        <begin position="95"/>
        <end position="279"/>
    </location>
</feature>
<dbReference type="SUPFAM" id="SSF53244">
    <property type="entry name" value="MurD-like peptide ligases, peptide-binding domain"/>
    <property type="match status" value="1"/>
</dbReference>
<evidence type="ECO:0000256" key="5">
    <source>
        <dbReference type="ARBA" id="ARBA00022840"/>
    </source>
</evidence>
<keyword evidence="9 10" id="KW-0961">Cell wall biogenesis/degradation</keyword>
<dbReference type="GO" id="GO:0008360">
    <property type="term" value="P:regulation of cell shape"/>
    <property type="evidence" value="ECO:0007669"/>
    <property type="project" value="UniProtKB-KW"/>
</dbReference>
<dbReference type="PANTHER" id="PTHR43024:SF1">
    <property type="entry name" value="UDP-N-ACETYLMURAMOYL-TRIPEPTIDE--D-ALANYL-D-ALANINE LIGASE"/>
    <property type="match status" value="1"/>
</dbReference>
<comment type="pathway">
    <text evidence="10 11">Cell wall biogenesis; peptidoglycan biosynthesis.</text>
</comment>
<comment type="catalytic activity">
    <reaction evidence="10 11">
        <text>D-alanyl-D-alanine + UDP-N-acetyl-alpha-D-muramoyl-L-alanyl-gamma-D-glutamyl-meso-2,6-diaminopimelate + ATP = UDP-N-acetyl-alpha-D-muramoyl-L-alanyl-gamma-D-glutamyl-meso-2,6-diaminopimeloyl-D-alanyl-D-alanine + ADP + phosphate + H(+)</text>
        <dbReference type="Rhea" id="RHEA:28374"/>
        <dbReference type="ChEBI" id="CHEBI:15378"/>
        <dbReference type="ChEBI" id="CHEBI:30616"/>
        <dbReference type="ChEBI" id="CHEBI:43474"/>
        <dbReference type="ChEBI" id="CHEBI:57822"/>
        <dbReference type="ChEBI" id="CHEBI:61386"/>
        <dbReference type="ChEBI" id="CHEBI:83905"/>
        <dbReference type="ChEBI" id="CHEBI:456216"/>
        <dbReference type="EC" id="6.3.2.10"/>
    </reaction>
</comment>
<dbReference type="EMBL" id="JADIMR010000038">
    <property type="protein sequence ID" value="MBO8446647.1"/>
    <property type="molecule type" value="Genomic_DNA"/>
</dbReference>
<evidence type="ECO:0000259" key="14">
    <source>
        <dbReference type="Pfam" id="PF08245"/>
    </source>
</evidence>
<keyword evidence="6 10" id="KW-0133">Cell shape</keyword>
<keyword evidence="7 10" id="KW-0573">Peptidoglycan synthesis</keyword>